<sequence>MNRKWLLGATIGITLLGSGYPLAAHAQAASASYHDLDTASKWALDSIRFLNERGITQGYVNQSYQPHKLVTRQEVAALLARALKLPAIPSGLAGPSDMSPASWSYASVQAVRNLGLMGDPSEPFRPLEPVTREELVSIFAQATGAQGSGQTTLPEMDAGEVDPANRQKVEASVELGLLQGDGSTLDLSKPTERQEVAVILTRLMQALGGPADKEAVLTVVGTDKVRLGAFEYPMTDELKSLLGSANAELLNGATIKVKLGDDYRIEQIVDMTIPASKHDLELDGGQLRIAGNLKILGDNLTLKNLHVDGSVVVQGDAKSSLAFENVGIGTLELGTAARLTLSGDSKVASLRIPDEAVEGTQVVLQDEGAIDDIVVPDKLLVPALVKDYGVNRGKVRLINGQPPEQPATGGSSSSQPVMLYAVPIGTVQPVGGSYKLPDQVSVRMSNGTSVDKSVVWTPPEGVEIRNGEVRLSAPAVYSFSGAVEGLSAAAELKIDVRFPLKLSLSPAYQTVSAVAGQTATFAFSAAPDTDLTASVSDVAYQLQWFDGSGVNRTSEVQLSDVGSMHASRTGSYWILSYTGSHAVAAPETLSVGVAFDEAGTYTAQVTAIQYNPQ</sequence>
<evidence type="ECO:0000256" key="1">
    <source>
        <dbReference type="SAM" id="SignalP"/>
    </source>
</evidence>
<organism evidence="3 4">
    <name type="scientific">Cohnella zeiphila</name>
    <dbReference type="NCBI Taxonomy" id="2761120"/>
    <lineage>
        <taxon>Bacteria</taxon>
        <taxon>Bacillati</taxon>
        <taxon>Bacillota</taxon>
        <taxon>Bacilli</taxon>
        <taxon>Bacillales</taxon>
        <taxon>Paenibacillaceae</taxon>
        <taxon>Cohnella</taxon>
    </lineage>
</organism>
<feature type="signal peptide" evidence="1">
    <location>
        <begin position="1"/>
        <end position="26"/>
    </location>
</feature>
<feature type="domain" description="SLH" evidence="2">
    <location>
        <begin position="30"/>
        <end position="93"/>
    </location>
</feature>
<dbReference type="InterPro" id="IPR001119">
    <property type="entry name" value="SLH_dom"/>
</dbReference>
<dbReference type="PROSITE" id="PS51272">
    <property type="entry name" value="SLH"/>
    <property type="match status" value="2"/>
</dbReference>
<dbReference type="InterPro" id="IPR011081">
    <property type="entry name" value="Big_4"/>
</dbReference>
<keyword evidence="1" id="KW-0732">Signal</keyword>
<gene>
    <name evidence="3" type="ORF">H7C18_09680</name>
</gene>
<evidence type="ECO:0000259" key="2">
    <source>
        <dbReference type="PROSITE" id="PS51272"/>
    </source>
</evidence>
<feature type="domain" description="SLH" evidence="2">
    <location>
        <begin position="95"/>
        <end position="153"/>
    </location>
</feature>
<dbReference type="Pfam" id="PF07532">
    <property type="entry name" value="Big_4"/>
    <property type="match status" value="1"/>
</dbReference>
<keyword evidence="4" id="KW-1185">Reference proteome</keyword>
<evidence type="ECO:0000313" key="4">
    <source>
        <dbReference type="Proteomes" id="UP000564644"/>
    </source>
</evidence>
<evidence type="ECO:0000313" key="3">
    <source>
        <dbReference type="EMBL" id="MBB6731175.1"/>
    </source>
</evidence>
<dbReference type="Pfam" id="PF00395">
    <property type="entry name" value="SLH"/>
    <property type="match status" value="2"/>
</dbReference>
<dbReference type="EMBL" id="JACJVO010000009">
    <property type="protein sequence ID" value="MBB6731175.1"/>
    <property type="molecule type" value="Genomic_DNA"/>
</dbReference>
<name>A0A7X0SM14_9BACL</name>
<protein>
    <submittedName>
        <fullName evidence="3">S-layer homology domain-containing protein</fullName>
    </submittedName>
</protein>
<dbReference type="RefSeq" id="WP_185128810.1">
    <property type="nucleotide sequence ID" value="NZ_JACJVO010000009.1"/>
</dbReference>
<dbReference type="InterPro" id="IPR051465">
    <property type="entry name" value="Cell_Envelope_Struct_Comp"/>
</dbReference>
<dbReference type="PANTHER" id="PTHR43308">
    <property type="entry name" value="OUTER MEMBRANE PROTEIN ALPHA-RELATED"/>
    <property type="match status" value="1"/>
</dbReference>
<feature type="chain" id="PRO_5031167501" evidence="1">
    <location>
        <begin position="27"/>
        <end position="613"/>
    </location>
</feature>
<dbReference type="Proteomes" id="UP000564644">
    <property type="component" value="Unassembled WGS sequence"/>
</dbReference>
<accession>A0A7X0SM14</accession>
<proteinExistence type="predicted"/>
<comment type="caution">
    <text evidence="3">The sequence shown here is derived from an EMBL/GenBank/DDBJ whole genome shotgun (WGS) entry which is preliminary data.</text>
</comment>
<reference evidence="3 4" key="1">
    <citation type="submission" date="2020-08" db="EMBL/GenBank/DDBJ databases">
        <title>Cohnella phylogeny.</title>
        <authorList>
            <person name="Dunlap C."/>
        </authorList>
    </citation>
    <scope>NUCLEOTIDE SEQUENCE [LARGE SCALE GENOMIC DNA]</scope>
    <source>
        <strain evidence="3 4">CBP 2801</strain>
    </source>
</reference>
<dbReference type="AlphaFoldDB" id="A0A7X0SM14"/>
<dbReference type="PANTHER" id="PTHR43308:SF5">
    <property type="entry name" value="S-LAYER PROTEIN _ PEPTIDOGLYCAN ENDO-BETA-N-ACETYLGLUCOSAMINIDASE"/>
    <property type="match status" value="1"/>
</dbReference>